<dbReference type="Proteomes" id="UP000266552">
    <property type="component" value="Chromosome"/>
</dbReference>
<evidence type="ECO:0000313" key="1">
    <source>
        <dbReference type="EMBL" id="AYB47681.1"/>
    </source>
</evidence>
<evidence type="ECO:0000313" key="2">
    <source>
        <dbReference type="Proteomes" id="UP000266552"/>
    </source>
</evidence>
<reference evidence="1 2" key="1">
    <citation type="submission" date="2018-09" db="EMBL/GenBank/DDBJ databases">
        <title>Genome Sequence of Paenibacillus lautus Strain E7593-69, Azo Dye-Degrading Bacteria, Isolated from Commercial Tattoo Inks.</title>
        <authorList>
            <person name="Nho S.W."/>
            <person name="Kim S.-J."/>
            <person name="Kweon O."/>
            <person name="Cerniglia C.E."/>
        </authorList>
    </citation>
    <scope>NUCLEOTIDE SEQUENCE [LARGE SCALE GENOMIC DNA]</scope>
    <source>
        <strain evidence="1 2">E7593-69</strain>
    </source>
</reference>
<evidence type="ECO:0008006" key="3">
    <source>
        <dbReference type="Google" id="ProtNLM"/>
    </source>
</evidence>
<sequence>MKYEEFKAHFPEKISAQLERYVTDTVLKESRYLFIKTVAKVQFAYCTHCKKQHRPLERLRHKQVELAICPNCKSKCGVRSAGIGRKFMCDTAVLVWYEKSVQDNQAITARVISVYRDYSGDFKEVITKYNSSHMYLFQPGNSTYFSYSMKQPKKLRSAFDGEYKYGSWKKHMSVKNIRQAVQGTPFQYCTWEQYTKYDNGAYISDMTEFFDLAARYPCIEYLTKSGFSSMVWAKLYRDKTYGAINWNGKTIFDVLRLNKVELNEIRKSGLEVSHQALRTYQKNRKKDMGLGVVESILAADLEMPIYQDYLKELLRLTTEKAIYKYVLKQIRNHGDHYKRAANVITDWRDYRLDCLELNIDIREDKNLFPNDLHEAHDKLRKQIKMKADEALNKKVAKRVSILESFRFEKYGLILRPAASTIELFDEGKMLKHCVGRYSERYATGYCDIFFIRKAEEPDKPFYTLEIQKGKIVQCRGFKNSDMTHEVVAFVKAFVKEKLTKKKKSRIKPNSRQEVAV</sequence>
<dbReference type="RefSeq" id="WP_119851078.1">
    <property type="nucleotide sequence ID" value="NZ_CP032412.1"/>
</dbReference>
<dbReference type="EMBL" id="CP032412">
    <property type="protein sequence ID" value="AYB47681.1"/>
    <property type="molecule type" value="Genomic_DNA"/>
</dbReference>
<organism evidence="1 2">
    <name type="scientific">Paenibacillus lautus</name>
    <name type="common">Bacillus lautus</name>
    <dbReference type="NCBI Taxonomy" id="1401"/>
    <lineage>
        <taxon>Bacteria</taxon>
        <taxon>Bacillati</taxon>
        <taxon>Bacillota</taxon>
        <taxon>Bacilli</taxon>
        <taxon>Bacillales</taxon>
        <taxon>Paenibacillaceae</taxon>
        <taxon>Paenibacillus</taxon>
    </lineage>
</organism>
<accession>A0A385TVZ8</accession>
<gene>
    <name evidence="1" type="ORF">D5F53_00005</name>
</gene>
<name>A0A385TVZ8_PAELA</name>
<protein>
    <recommendedName>
        <fullName evidence="3">PcfJ-like protein</fullName>
    </recommendedName>
</protein>
<dbReference type="KEGG" id="plw:D5F53_00005"/>
<keyword evidence="2" id="KW-1185">Reference proteome</keyword>
<dbReference type="AlphaFoldDB" id="A0A385TVZ8"/>
<dbReference type="InterPro" id="IPR025586">
    <property type="entry name" value="PcfJ"/>
</dbReference>
<proteinExistence type="predicted"/>
<dbReference type="Pfam" id="PF14284">
    <property type="entry name" value="PcfJ"/>
    <property type="match status" value="1"/>
</dbReference>